<feature type="domain" description="Integrase catalytic" evidence="1">
    <location>
        <begin position="25"/>
        <end position="210"/>
    </location>
</feature>
<sequence>MLFLKNLIACGLTTFRKYAKVLGHVKSKPIRAKAKEGFKASYVFEWLHIDITNVETVKDGIQKVAFVKDNFSSGLLHYKSTSKKAGSQFIKELLQETFEKYNLYNQIKDIHILSDGGSENKGEVLSWVKHINAPPIVKKITAMTDEFPFSNAISEITHSIYKSEFMGGKHSEDQASHLKSLDAFMEYYNHHRYPCRLYGRTPMEIINGENIDKTMFSEILKNAKVNRLEVNRNFNQCIVKIGCNRS</sequence>
<name>A0ABV9I417_9FLAO</name>
<dbReference type="Proteomes" id="UP001596043">
    <property type="component" value="Unassembled WGS sequence"/>
</dbReference>
<dbReference type="InterPro" id="IPR036397">
    <property type="entry name" value="RNaseH_sf"/>
</dbReference>
<reference evidence="3" key="1">
    <citation type="journal article" date="2019" name="Int. J. Syst. Evol. Microbiol.">
        <title>The Global Catalogue of Microorganisms (GCM) 10K type strain sequencing project: providing services to taxonomists for standard genome sequencing and annotation.</title>
        <authorList>
            <consortium name="The Broad Institute Genomics Platform"/>
            <consortium name="The Broad Institute Genome Sequencing Center for Infectious Disease"/>
            <person name="Wu L."/>
            <person name="Ma J."/>
        </authorList>
    </citation>
    <scope>NUCLEOTIDE SEQUENCE [LARGE SCALE GENOMIC DNA]</scope>
    <source>
        <strain evidence="3">YJ-61-S</strain>
    </source>
</reference>
<comment type="caution">
    <text evidence="2">The sequence shown here is derived from an EMBL/GenBank/DDBJ whole genome shotgun (WGS) entry which is preliminary data.</text>
</comment>
<gene>
    <name evidence="2" type="ORF">ACFO3O_21370</name>
</gene>
<proteinExistence type="predicted"/>
<evidence type="ECO:0000313" key="3">
    <source>
        <dbReference type="Proteomes" id="UP001596043"/>
    </source>
</evidence>
<keyword evidence="3" id="KW-1185">Reference proteome</keyword>
<dbReference type="EMBL" id="JBHSFV010000020">
    <property type="protein sequence ID" value="MFC4636471.1"/>
    <property type="molecule type" value="Genomic_DNA"/>
</dbReference>
<dbReference type="PROSITE" id="PS50994">
    <property type="entry name" value="INTEGRASE"/>
    <property type="match status" value="1"/>
</dbReference>
<dbReference type="RefSeq" id="WP_379982698.1">
    <property type="nucleotide sequence ID" value="NZ_JBHSFV010000020.1"/>
</dbReference>
<evidence type="ECO:0000259" key="1">
    <source>
        <dbReference type="PROSITE" id="PS50994"/>
    </source>
</evidence>
<dbReference type="InterPro" id="IPR012337">
    <property type="entry name" value="RNaseH-like_sf"/>
</dbReference>
<dbReference type="SUPFAM" id="SSF53098">
    <property type="entry name" value="Ribonuclease H-like"/>
    <property type="match status" value="1"/>
</dbReference>
<dbReference type="InterPro" id="IPR001584">
    <property type="entry name" value="Integrase_cat-core"/>
</dbReference>
<evidence type="ECO:0000313" key="2">
    <source>
        <dbReference type="EMBL" id="MFC4636471.1"/>
    </source>
</evidence>
<dbReference type="Gene3D" id="3.30.420.10">
    <property type="entry name" value="Ribonuclease H-like superfamily/Ribonuclease H"/>
    <property type="match status" value="1"/>
</dbReference>
<accession>A0ABV9I417</accession>
<organism evidence="2 3">
    <name type="scientific">Dokdonia ponticola</name>
    <dbReference type="NCBI Taxonomy" id="2041041"/>
    <lineage>
        <taxon>Bacteria</taxon>
        <taxon>Pseudomonadati</taxon>
        <taxon>Bacteroidota</taxon>
        <taxon>Flavobacteriia</taxon>
        <taxon>Flavobacteriales</taxon>
        <taxon>Flavobacteriaceae</taxon>
        <taxon>Dokdonia</taxon>
    </lineage>
</organism>
<protein>
    <recommendedName>
        <fullName evidence="1">Integrase catalytic domain-containing protein</fullName>
    </recommendedName>
</protein>